<dbReference type="AlphaFoldDB" id="A0A085NAL2"/>
<evidence type="ECO:0000313" key="1">
    <source>
        <dbReference type="EMBL" id="KFD66508.1"/>
    </source>
</evidence>
<protein>
    <submittedName>
        <fullName evidence="1">Uncharacterized protein</fullName>
    </submittedName>
</protein>
<organism evidence="1">
    <name type="scientific">Trichuris suis</name>
    <name type="common">pig whipworm</name>
    <dbReference type="NCBI Taxonomy" id="68888"/>
    <lineage>
        <taxon>Eukaryota</taxon>
        <taxon>Metazoa</taxon>
        <taxon>Ecdysozoa</taxon>
        <taxon>Nematoda</taxon>
        <taxon>Enoplea</taxon>
        <taxon>Dorylaimia</taxon>
        <taxon>Trichinellida</taxon>
        <taxon>Trichuridae</taxon>
        <taxon>Trichuris</taxon>
    </lineage>
</organism>
<reference evidence="1" key="1">
    <citation type="journal article" date="2014" name="Nat. Genet.">
        <title>Genome and transcriptome of the porcine whipworm Trichuris suis.</title>
        <authorList>
            <person name="Jex A.R."/>
            <person name="Nejsum P."/>
            <person name="Schwarz E.M."/>
            <person name="Hu L."/>
            <person name="Young N.D."/>
            <person name="Hall R.S."/>
            <person name="Korhonen P.K."/>
            <person name="Liao S."/>
            <person name="Thamsborg S."/>
            <person name="Xia J."/>
            <person name="Xu P."/>
            <person name="Wang S."/>
            <person name="Scheerlinck J.P."/>
            <person name="Hofmann A."/>
            <person name="Sternberg P.W."/>
            <person name="Wang J."/>
            <person name="Gasser R.B."/>
        </authorList>
    </citation>
    <scope>NUCLEOTIDE SEQUENCE [LARGE SCALE GENOMIC DNA]</scope>
    <source>
        <strain evidence="1">DCEP-RM93F</strain>
    </source>
</reference>
<gene>
    <name evidence="1" type="ORF">M514_21352</name>
</gene>
<accession>A0A085NAL2</accession>
<dbReference type="Proteomes" id="UP000030758">
    <property type="component" value="Unassembled WGS sequence"/>
</dbReference>
<name>A0A085NAL2_9BILA</name>
<sequence>MKVTAEHYNQNCLQHYANTDCRQTLGCTHLCHNISRLPHNKREKLNKGLKLKLFQR</sequence>
<proteinExistence type="predicted"/>
<dbReference type="EMBL" id="KL367524">
    <property type="protein sequence ID" value="KFD66508.1"/>
    <property type="molecule type" value="Genomic_DNA"/>
</dbReference>